<evidence type="ECO:0000259" key="1">
    <source>
        <dbReference type="SMART" id="SM00860"/>
    </source>
</evidence>
<name>A0A7X0C474_9ACTN</name>
<dbReference type="EMBL" id="JACHJB010000002">
    <property type="protein sequence ID" value="MBB6348192.1"/>
    <property type="molecule type" value="Genomic_DNA"/>
</dbReference>
<feature type="domain" description="Knr4/Smi1-like" evidence="1">
    <location>
        <begin position="25"/>
        <end position="165"/>
    </location>
</feature>
<dbReference type="SMART" id="SM00860">
    <property type="entry name" value="SMI1_KNR4"/>
    <property type="match status" value="1"/>
</dbReference>
<evidence type="ECO:0000313" key="2">
    <source>
        <dbReference type="EMBL" id="MBB6348192.1"/>
    </source>
</evidence>
<evidence type="ECO:0000313" key="3">
    <source>
        <dbReference type="Proteomes" id="UP000583800"/>
    </source>
</evidence>
<dbReference type="InterPro" id="IPR037883">
    <property type="entry name" value="Knr4/Smi1-like_sf"/>
</dbReference>
<dbReference type="RefSeq" id="WP_185086002.1">
    <property type="nucleotide sequence ID" value="NZ_JACHJB010000002.1"/>
</dbReference>
<reference evidence="2 3" key="1">
    <citation type="submission" date="2020-08" db="EMBL/GenBank/DDBJ databases">
        <title>Sequencing the genomes of 1000 actinobacteria strains.</title>
        <authorList>
            <person name="Klenk H.-P."/>
        </authorList>
    </citation>
    <scope>NUCLEOTIDE SEQUENCE [LARGE SCALE GENOMIC DNA]</scope>
    <source>
        <strain evidence="2 3">DSM 45913</strain>
    </source>
</reference>
<dbReference type="Pfam" id="PF09346">
    <property type="entry name" value="SMI1_KNR4"/>
    <property type="match status" value="1"/>
</dbReference>
<organism evidence="2 3">
    <name type="scientific">Nonomuraea muscovyensis</name>
    <dbReference type="NCBI Taxonomy" id="1124761"/>
    <lineage>
        <taxon>Bacteria</taxon>
        <taxon>Bacillati</taxon>
        <taxon>Actinomycetota</taxon>
        <taxon>Actinomycetes</taxon>
        <taxon>Streptosporangiales</taxon>
        <taxon>Streptosporangiaceae</taxon>
        <taxon>Nonomuraea</taxon>
    </lineage>
</organism>
<sequence length="175" mass="19920">MSTPDAPRLPWLDLLGRVSKVASSGASEDRIARLEERLGTRLPPSYRAFLHLADGWGEGTLRASDEVGWLRDLDPHVAATGSEDDGYAIPSASDEDYFVYGDEQDTVFYRPEYLPGTLLIGEFDDGVYLLNPHVTTPEEEWEAWYLAPWLPGAQRFRSFWDLMNDEFERFADHYA</sequence>
<protein>
    <recommendedName>
        <fullName evidence="1">Knr4/Smi1-like domain-containing protein</fullName>
    </recommendedName>
</protein>
<dbReference type="Gene3D" id="3.40.1580.10">
    <property type="entry name" value="SMI1/KNR4-like"/>
    <property type="match status" value="1"/>
</dbReference>
<accession>A0A7X0C474</accession>
<proteinExistence type="predicted"/>
<dbReference type="AlphaFoldDB" id="A0A7X0C474"/>
<gene>
    <name evidence="2" type="ORF">FHU36_004737</name>
</gene>
<comment type="caution">
    <text evidence="2">The sequence shown here is derived from an EMBL/GenBank/DDBJ whole genome shotgun (WGS) entry which is preliminary data.</text>
</comment>
<dbReference type="Proteomes" id="UP000583800">
    <property type="component" value="Unassembled WGS sequence"/>
</dbReference>
<dbReference type="InterPro" id="IPR018958">
    <property type="entry name" value="Knr4/Smi1-like_dom"/>
</dbReference>
<dbReference type="SUPFAM" id="SSF160631">
    <property type="entry name" value="SMI1/KNR4-like"/>
    <property type="match status" value="1"/>
</dbReference>
<keyword evidence="3" id="KW-1185">Reference proteome</keyword>